<dbReference type="OrthoDB" id="1918237at2759"/>
<dbReference type="Proteomes" id="UP000195402">
    <property type="component" value="Unassembled WGS sequence"/>
</dbReference>
<dbReference type="EMBL" id="MVGT01002984">
    <property type="protein sequence ID" value="OVA05875.1"/>
    <property type="molecule type" value="Genomic_DNA"/>
</dbReference>
<accession>A0A200Q5W3</accession>
<sequence length="582" mass="67055">MNLALLAKWSWHFCTEKDHLWFIIIQEKFGPHKSGWCPNPTLQTHGHSCWRSIAEAGRKMRATCAIKINSGLHTSFWWDHWIDNSSLEEDFHPLFKIAILKNGSVNDFISYSNAGPCWNISFSRELKEEEIPILASLLHKIGDPPLASHWSTPSAGPTTAKASRLNPLWLYTTPFSNWCWVTPKSLLQVAFCWFRPGLSPLDWILDWIKSRRRPPKLLHEREKGNEMSTRQFKSLAPTETLEIENGLSVVPRVKLLLTIYRSDLSVKPIDEWQLKRSLLDFLKNSLSISLVVPEEDLEISSFKDLKKRKREDPVASGTLYVRDLGFITNKKKVVLINNKEGDEEWKVLEKKFLEWRNSFVKRLDGIDLNLQGVKFRLSAVLPPSDDFEGLKKSWEEFYAFDNRGYASRGGKRQPDTLILRGVPSRWFAEPRVSSKPSLLVTHTIFSVFGKIRNLNVAADDDLGKNVEKGDENIASGLQCKIVVQFEKYDDFCNALKVLCGRSMQKQGSRIGAEYEVSWDRDEFFRNSQQRETKNHLQERSSRMQATVGQYKSEAPSLQSRIARFGSDDAHPKRFKVDFLDHI</sequence>
<proteinExistence type="predicted"/>
<dbReference type="PANTHER" id="PTHR12484:SF4">
    <property type="entry name" value="A-KINASE ANCHOR PROTEIN 17A"/>
    <property type="match status" value="1"/>
</dbReference>
<keyword evidence="3" id="KW-1185">Reference proteome</keyword>
<dbReference type="STRING" id="56857.A0A200Q5W3"/>
<dbReference type="InterPro" id="IPR056852">
    <property type="entry name" value="AK17A/B"/>
</dbReference>
<evidence type="ECO:0000256" key="1">
    <source>
        <dbReference type="SAM" id="MobiDB-lite"/>
    </source>
</evidence>
<protein>
    <recommendedName>
        <fullName evidence="4">RRM domain-containing protein</fullName>
    </recommendedName>
</protein>
<evidence type="ECO:0008006" key="4">
    <source>
        <dbReference type="Google" id="ProtNLM"/>
    </source>
</evidence>
<dbReference type="AlphaFoldDB" id="A0A200Q5W3"/>
<feature type="compositionally biased region" description="Polar residues" evidence="1">
    <location>
        <begin position="542"/>
        <end position="554"/>
    </location>
</feature>
<feature type="compositionally biased region" description="Basic and acidic residues" evidence="1">
    <location>
        <begin position="528"/>
        <end position="541"/>
    </location>
</feature>
<name>A0A200Q5W3_MACCD</name>
<reference evidence="2 3" key="1">
    <citation type="journal article" date="2017" name="Mol. Plant">
        <title>The Genome of Medicinal Plant Macleaya cordata Provides New Insights into Benzylisoquinoline Alkaloids Metabolism.</title>
        <authorList>
            <person name="Liu X."/>
            <person name="Liu Y."/>
            <person name="Huang P."/>
            <person name="Ma Y."/>
            <person name="Qing Z."/>
            <person name="Tang Q."/>
            <person name="Cao H."/>
            <person name="Cheng P."/>
            <person name="Zheng Y."/>
            <person name="Yuan Z."/>
            <person name="Zhou Y."/>
            <person name="Liu J."/>
            <person name="Tang Z."/>
            <person name="Zhuo Y."/>
            <person name="Zhang Y."/>
            <person name="Yu L."/>
            <person name="Huang J."/>
            <person name="Yang P."/>
            <person name="Peng Q."/>
            <person name="Zhang J."/>
            <person name="Jiang W."/>
            <person name="Zhang Z."/>
            <person name="Lin K."/>
            <person name="Ro D.K."/>
            <person name="Chen X."/>
            <person name="Xiong X."/>
            <person name="Shang Y."/>
            <person name="Huang S."/>
            <person name="Zeng J."/>
        </authorList>
    </citation>
    <scope>NUCLEOTIDE SEQUENCE [LARGE SCALE GENOMIC DNA]</scope>
    <source>
        <strain evidence="3">cv. BLH2017</strain>
        <tissue evidence="2">Root</tissue>
    </source>
</reference>
<feature type="region of interest" description="Disordered" evidence="1">
    <location>
        <begin position="528"/>
        <end position="554"/>
    </location>
</feature>
<evidence type="ECO:0000313" key="2">
    <source>
        <dbReference type="EMBL" id="OVA05875.1"/>
    </source>
</evidence>
<dbReference type="Pfam" id="PF25015">
    <property type="entry name" value="RBD_AKAP-17A"/>
    <property type="match status" value="1"/>
</dbReference>
<organism evidence="2 3">
    <name type="scientific">Macleaya cordata</name>
    <name type="common">Five-seeded plume-poppy</name>
    <name type="synonym">Bocconia cordata</name>
    <dbReference type="NCBI Taxonomy" id="56857"/>
    <lineage>
        <taxon>Eukaryota</taxon>
        <taxon>Viridiplantae</taxon>
        <taxon>Streptophyta</taxon>
        <taxon>Embryophyta</taxon>
        <taxon>Tracheophyta</taxon>
        <taxon>Spermatophyta</taxon>
        <taxon>Magnoliopsida</taxon>
        <taxon>Ranunculales</taxon>
        <taxon>Papaveraceae</taxon>
        <taxon>Papaveroideae</taxon>
        <taxon>Macleaya</taxon>
    </lineage>
</organism>
<gene>
    <name evidence="2" type="ORF">BVC80_1701g6</name>
</gene>
<dbReference type="PANTHER" id="PTHR12484">
    <property type="entry name" value="B-LYMPHOCYTE ANTIGEN-RELATED"/>
    <property type="match status" value="1"/>
</dbReference>
<dbReference type="FunCoup" id="A0A200Q5W3">
    <property type="interactions" value="438"/>
</dbReference>
<comment type="caution">
    <text evidence="2">The sequence shown here is derived from an EMBL/GenBank/DDBJ whole genome shotgun (WGS) entry which is preliminary data.</text>
</comment>
<dbReference type="InParanoid" id="A0A200Q5W3"/>
<evidence type="ECO:0000313" key="3">
    <source>
        <dbReference type="Proteomes" id="UP000195402"/>
    </source>
</evidence>